<organism evidence="1 2">
    <name type="scientific">Heterotrigona itama</name>
    <dbReference type="NCBI Taxonomy" id="395501"/>
    <lineage>
        <taxon>Eukaryota</taxon>
        <taxon>Metazoa</taxon>
        <taxon>Ecdysozoa</taxon>
        <taxon>Arthropoda</taxon>
        <taxon>Hexapoda</taxon>
        <taxon>Insecta</taxon>
        <taxon>Pterygota</taxon>
        <taxon>Neoptera</taxon>
        <taxon>Endopterygota</taxon>
        <taxon>Hymenoptera</taxon>
        <taxon>Apocrita</taxon>
        <taxon>Aculeata</taxon>
        <taxon>Apoidea</taxon>
        <taxon>Anthophila</taxon>
        <taxon>Apidae</taxon>
        <taxon>Heterotrigona</taxon>
    </lineage>
</organism>
<proteinExistence type="predicted"/>
<reference evidence="1" key="1">
    <citation type="submission" date="2020-07" db="EMBL/GenBank/DDBJ databases">
        <authorList>
            <person name="Nazaruddin N."/>
        </authorList>
    </citation>
    <scope>NUCLEOTIDE SEQUENCE</scope>
</reference>
<sequence>KSYKTLRRVVSVTSAVKVLLRLGKSINCQNLFGRRLSVKKKQLIRCDDLIPRRDGHQELEELLLRFFLRSSADRDEDVAGRWTRILLALCGRVLRNSSVTRQETEKIAFDDRAHGNSNTDLRTFYVLRVLLEPERVVTDDKAAIRQKKRRVNQ</sequence>
<dbReference type="Proteomes" id="UP000752696">
    <property type="component" value="Unassembled WGS sequence"/>
</dbReference>
<keyword evidence="2" id="KW-1185">Reference proteome</keyword>
<dbReference type="EMBL" id="CAJDYZ010010013">
    <property type="protein sequence ID" value="CAD1477444.1"/>
    <property type="molecule type" value="Genomic_DNA"/>
</dbReference>
<accession>A0A6V7HFF9</accession>
<feature type="non-terminal residue" evidence="1">
    <location>
        <position position="1"/>
    </location>
</feature>
<comment type="caution">
    <text evidence="1">The sequence shown here is derived from an EMBL/GenBank/DDBJ whole genome shotgun (WGS) entry which is preliminary data.</text>
</comment>
<evidence type="ECO:0000313" key="2">
    <source>
        <dbReference type="Proteomes" id="UP000752696"/>
    </source>
</evidence>
<dbReference type="AlphaFoldDB" id="A0A6V7HFF9"/>
<name>A0A6V7HFF9_9HYME</name>
<evidence type="ECO:0000313" key="1">
    <source>
        <dbReference type="EMBL" id="CAD1477444.1"/>
    </source>
</evidence>
<protein>
    <submittedName>
        <fullName evidence="1">Uncharacterized protein</fullName>
    </submittedName>
</protein>
<gene>
    <name evidence="1" type="ORF">MHI_LOCUS726388</name>
</gene>